<dbReference type="Pfam" id="PF00190">
    <property type="entry name" value="Cupin_1"/>
    <property type="match status" value="1"/>
</dbReference>
<dbReference type="SMART" id="SM00835">
    <property type="entry name" value="Cupin_1"/>
    <property type="match status" value="1"/>
</dbReference>
<dbReference type="InterPro" id="IPR019780">
    <property type="entry name" value="Germin_Mn-BS"/>
</dbReference>
<feature type="binding site" evidence="12">
    <location>
        <position position="104"/>
    </location>
    <ligand>
        <name>Mn(2+)</name>
        <dbReference type="ChEBI" id="CHEBI:29035"/>
    </ligand>
</feature>
<feature type="chain" id="PRO_5019618806" description="Germin-like protein" evidence="14">
    <location>
        <begin position="21"/>
        <end position="209"/>
    </location>
</feature>
<feature type="binding site" evidence="12">
    <location>
        <position position="109"/>
    </location>
    <ligand>
        <name>Mn(2+)</name>
        <dbReference type="ChEBI" id="CHEBI:29035"/>
    </ligand>
</feature>
<evidence type="ECO:0000256" key="11">
    <source>
        <dbReference type="PIRSR" id="PIRSR601929-1"/>
    </source>
</evidence>
<evidence type="ECO:0000256" key="8">
    <source>
        <dbReference type="ARBA" id="ARBA00023170"/>
    </source>
</evidence>
<dbReference type="PANTHER" id="PTHR31238">
    <property type="entry name" value="GERMIN-LIKE PROTEIN SUBFAMILY 3 MEMBER 3"/>
    <property type="match status" value="1"/>
</dbReference>
<sequence>MKITHILFLFIVFSFTVSYASISDFCVADLKAPNTPSGYACKPLTSVTSDDFSFHGLVAGNTNNSFKIGVATATVTNFPALNGLGISALRIDLDQGGLAPMHTHPDATELLSVVKGEITAGFLTPTSFYSKVLKPGDVFVFPQGMLHFAVNSGKGKATAFGAFSSENPTTHILDVLLFGNKLPSGLVSQTTLLDLSQVKKLKAKFDGSW</sequence>
<evidence type="ECO:0000256" key="5">
    <source>
        <dbReference type="ARBA" id="ARBA00022723"/>
    </source>
</evidence>
<dbReference type="GO" id="GO:0030145">
    <property type="term" value="F:manganese ion binding"/>
    <property type="evidence" value="ECO:0007669"/>
    <property type="project" value="UniProtKB-UniRule"/>
</dbReference>
<dbReference type="SUPFAM" id="SSF51182">
    <property type="entry name" value="RmlC-like cupins"/>
    <property type="match status" value="1"/>
</dbReference>
<dbReference type="OrthoDB" id="1921208at2759"/>
<dbReference type="Gramene" id="rna10886">
    <property type="protein sequence ID" value="RHN74773.1"/>
    <property type="gene ID" value="gene10886"/>
</dbReference>
<dbReference type="Gene3D" id="2.60.120.10">
    <property type="entry name" value="Jelly Rolls"/>
    <property type="match status" value="1"/>
</dbReference>
<feature type="disulfide bond" evidence="13">
    <location>
        <begin position="26"/>
        <end position="41"/>
    </location>
</feature>
<dbReference type="InterPro" id="IPR006045">
    <property type="entry name" value="Cupin_1"/>
</dbReference>
<comment type="caution">
    <text evidence="16">The sequence shown here is derived from an EMBL/GenBank/DDBJ whole genome shotgun (WGS) entry which is preliminary data.</text>
</comment>
<feature type="binding site" evidence="11">
    <location>
        <position position="104"/>
    </location>
    <ligand>
        <name>oxalate</name>
        <dbReference type="ChEBI" id="CHEBI:30623"/>
    </ligand>
</feature>
<evidence type="ECO:0000259" key="15">
    <source>
        <dbReference type="SMART" id="SM00835"/>
    </source>
</evidence>
<protein>
    <recommendedName>
        <fullName evidence="14">Germin-like protein</fullName>
    </recommendedName>
</protein>
<name>A0A396JER9_MEDTR</name>
<dbReference type="FunFam" id="2.60.120.10:FF:000047">
    <property type="entry name" value="Auxin-binding protein ABP19a"/>
    <property type="match status" value="1"/>
</dbReference>
<evidence type="ECO:0000313" key="16">
    <source>
        <dbReference type="EMBL" id="RHN74773.1"/>
    </source>
</evidence>
<feature type="domain" description="Cupin type-1" evidence="15">
    <location>
        <begin position="55"/>
        <end position="199"/>
    </location>
</feature>
<keyword evidence="4 14" id="KW-0964">Secreted</keyword>
<organism evidence="16 17">
    <name type="scientific">Medicago truncatula</name>
    <name type="common">Barrel medic</name>
    <name type="synonym">Medicago tribuloides</name>
    <dbReference type="NCBI Taxonomy" id="3880"/>
    <lineage>
        <taxon>Eukaryota</taxon>
        <taxon>Viridiplantae</taxon>
        <taxon>Streptophyta</taxon>
        <taxon>Embryophyta</taxon>
        <taxon>Tracheophyta</taxon>
        <taxon>Spermatophyta</taxon>
        <taxon>Magnoliopsida</taxon>
        <taxon>eudicotyledons</taxon>
        <taxon>Gunneridae</taxon>
        <taxon>Pentapetalae</taxon>
        <taxon>rosids</taxon>
        <taxon>fabids</taxon>
        <taxon>Fabales</taxon>
        <taxon>Fabaceae</taxon>
        <taxon>Papilionoideae</taxon>
        <taxon>50 kb inversion clade</taxon>
        <taxon>NPAAA clade</taxon>
        <taxon>Hologalegina</taxon>
        <taxon>IRL clade</taxon>
        <taxon>Trifolieae</taxon>
        <taxon>Medicago</taxon>
    </lineage>
</organism>
<evidence type="ECO:0000256" key="3">
    <source>
        <dbReference type="ARBA" id="ARBA00022523"/>
    </source>
</evidence>
<feature type="binding site" evidence="12">
    <location>
        <position position="102"/>
    </location>
    <ligand>
        <name>Mn(2+)</name>
        <dbReference type="ChEBI" id="CHEBI:29035"/>
    </ligand>
</feature>
<dbReference type="EMBL" id="PSQE01000002">
    <property type="protein sequence ID" value="RHN74773.1"/>
    <property type="molecule type" value="Genomic_DNA"/>
</dbReference>
<evidence type="ECO:0000256" key="7">
    <source>
        <dbReference type="ARBA" id="ARBA00023157"/>
    </source>
</evidence>
<dbReference type="AlphaFoldDB" id="A0A396JER9"/>
<proteinExistence type="inferred from homology"/>
<comment type="similarity">
    <text evidence="2 14">Belongs to the germin family.</text>
</comment>
<dbReference type="InterPro" id="IPR011051">
    <property type="entry name" value="RmlC_Cupin_sf"/>
</dbReference>
<evidence type="ECO:0000256" key="9">
    <source>
        <dbReference type="ARBA" id="ARBA00023180"/>
    </source>
</evidence>
<feature type="signal peptide" evidence="14">
    <location>
        <begin position="1"/>
        <end position="20"/>
    </location>
</feature>
<dbReference type="CDD" id="cd02241">
    <property type="entry name" value="cupin_OxOx"/>
    <property type="match status" value="1"/>
</dbReference>
<dbReference type="InterPro" id="IPR014710">
    <property type="entry name" value="RmlC-like_jellyroll"/>
</dbReference>
<dbReference type="InterPro" id="IPR001929">
    <property type="entry name" value="Germin"/>
</dbReference>
<evidence type="ECO:0000256" key="10">
    <source>
        <dbReference type="ARBA" id="ARBA00023211"/>
    </source>
</evidence>
<keyword evidence="10 11" id="KW-0464">Manganese</keyword>
<evidence type="ECO:0000256" key="2">
    <source>
        <dbReference type="ARBA" id="ARBA00007456"/>
    </source>
</evidence>
<evidence type="ECO:0000256" key="4">
    <source>
        <dbReference type="ARBA" id="ARBA00022525"/>
    </source>
</evidence>
<evidence type="ECO:0000256" key="1">
    <source>
        <dbReference type="ARBA" id="ARBA00004271"/>
    </source>
</evidence>
<feature type="binding site" evidence="12">
    <location>
        <position position="147"/>
    </location>
    <ligand>
        <name>Mn(2+)</name>
        <dbReference type="ChEBI" id="CHEBI:29035"/>
    </ligand>
</feature>
<keyword evidence="9" id="KW-0325">Glycoprotein</keyword>
<evidence type="ECO:0000256" key="12">
    <source>
        <dbReference type="PIRSR" id="PIRSR601929-2"/>
    </source>
</evidence>
<gene>
    <name evidence="16" type="ORF">MtrunA17_Chr2g0313961</name>
</gene>
<evidence type="ECO:0000313" key="17">
    <source>
        <dbReference type="Proteomes" id="UP000265566"/>
    </source>
</evidence>
<feature type="binding site" evidence="11">
    <location>
        <position position="109"/>
    </location>
    <ligand>
        <name>oxalate</name>
        <dbReference type="ChEBI" id="CHEBI:30623"/>
    </ligand>
</feature>
<keyword evidence="5 11" id="KW-0479">Metal-binding</keyword>
<evidence type="ECO:0000256" key="13">
    <source>
        <dbReference type="PIRSR" id="PIRSR601929-3"/>
    </source>
</evidence>
<keyword evidence="8" id="KW-0675">Receptor</keyword>
<evidence type="ECO:0000256" key="6">
    <source>
        <dbReference type="ARBA" id="ARBA00022729"/>
    </source>
</evidence>
<dbReference type="PROSITE" id="PS00725">
    <property type="entry name" value="GERMIN"/>
    <property type="match status" value="1"/>
</dbReference>
<dbReference type="Proteomes" id="UP000265566">
    <property type="component" value="Chromosome 2"/>
</dbReference>
<keyword evidence="3 14" id="KW-0052">Apoplast</keyword>
<dbReference type="PRINTS" id="PR00325">
    <property type="entry name" value="GERMIN"/>
</dbReference>
<accession>A0A396JER9</accession>
<keyword evidence="6 14" id="KW-0732">Signal</keyword>
<dbReference type="GO" id="GO:0048046">
    <property type="term" value="C:apoplast"/>
    <property type="evidence" value="ECO:0007669"/>
    <property type="project" value="UniProtKB-SubCell"/>
</dbReference>
<keyword evidence="7 13" id="KW-1015">Disulfide bond</keyword>
<evidence type="ECO:0000256" key="14">
    <source>
        <dbReference type="RuleBase" id="RU366015"/>
    </source>
</evidence>
<comment type="subcellular location">
    <subcellularLocation>
        <location evidence="1 14">Secreted</location>
        <location evidence="1 14">Extracellular space</location>
        <location evidence="1 14">Apoplast</location>
    </subcellularLocation>
</comment>
<reference evidence="17" key="1">
    <citation type="journal article" date="2018" name="Nat. Plants">
        <title>Whole-genome landscape of Medicago truncatula symbiotic genes.</title>
        <authorList>
            <person name="Pecrix Y."/>
            <person name="Staton S.E."/>
            <person name="Sallet E."/>
            <person name="Lelandais-Briere C."/>
            <person name="Moreau S."/>
            <person name="Carrere S."/>
            <person name="Blein T."/>
            <person name="Jardinaud M.F."/>
            <person name="Latrasse D."/>
            <person name="Zouine M."/>
            <person name="Zahm M."/>
            <person name="Kreplak J."/>
            <person name="Mayjonade B."/>
            <person name="Satge C."/>
            <person name="Perez M."/>
            <person name="Cauet S."/>
            <person name="Marande W."/>
            <person name="Chantry-Darmon C."/>
            <person name="Lopez-Roques C."/>
            <person name="Bouchez O."/>
            <person name="Berard A."/>
            <person name="Debelle F."/>
            <person name="Munos S."/>
            <person name="Bendahmane A."/>
            <person name="Berges H."/>
            <person name="Niebel A."/>
            <person name="Buitink J."/>
            <person name="Frugier F."/>
            <person name="Benhamed M."/>
            <person name="Crespi M."/>
            <person name="Gouzy J."/>
            <person name="Gamas P."/>
        </authorList>
    </citation>
    <scope>NUCLEOTIDE SEQUENCE [LARGE SCALE GENOMIC DNA]</scope>
    <source>
        <strain evidence="17">cv. Jemalong A17</strain>
    </source>
</reference>